<dbReference type="PANTHER" id="PTHR10634">
    <property type="entry name" value="AN1-TYPE ZINC FINGER PROTEIN"/>
    <property type="match status" value="1"/>
</dbReference>
<dbReference type="InterPro" id="IPR035896">
    <property type="entry name" value="AN1-like_Znf"/>
</dbReference>
<dbReference type="InterPro" id="IPR002653">
    <property type="entry name" value="Znf_A20"/>
</dbReference>
<evidence type="ECO:0000256" key="5">
    <source>
        <dbReference type="PROSITE-ProRule" id="PRU00449"/>
    </source>
</evidence>
<keyword evidence="2" id="KW-0479">Metal-binding</keyword>
<proteinExistence type="predicted"/>
<evidence type="ECO:0000256" key="4">
    <source>
        <dbReference type="ARBA" id="ARBA00022833"/>
    </source>
</evidence>
<evidence type="ECO:0000259" key="7">
    <source>
        <dbReference type="PROSITE" id="PS51039"/>
    </source>
</evidence>
<dbReference type="GO" id="GO:0003677">
    <property type="term" value="F:DNA binding"/>
    <property type="evidence" value="ECO:0007669"/>
    <property type="project" value="InterPro"/>
</dbReference>
<organism evidence="8 9">
    <name type="scientific">Salix dunnii</name>
    <dbReference type="NCBI Taxonomy" id="1413687"/>
    <lineage>
        <taxon>Eukaryota</taxon>
        <taxon>Viridiplantae</taxon>
        <taxon>Streptophyta</taxon>
        <taxon>Embryophyta</taxon>
        <taxon>Tracheophyta</taxon>
        <taxon>Spermatophyta</taxon>
        <taxon>Magnoliopsida</taxon>
        <taxon>eudicotyledons</taxon>
        <taxon>Gunneridae</taxon>
        <taxon>Pentapetalae</taxon>
        <taxon>rosids</taxon>
        <taxon>fabids</taxon>
        <taxon>Malpighiales</taxon>
        <taxon>Salicaceae</taxon>
        <taxon>Saliceae</taxon>
        <taxon>Salix</taxon>
    </lineage>
</organism>
<dbReference type="SUPFAM" id="SSF118310">
    <property type="entry name" value="AN1-like Zinc finger"/>
    <property type="match status" value="2"/>
</dbReference>
<dbReference type="Gene3D" id="1.20.5.4770">
    <property type="match status" value="2"/>
</dbReference>
<dbReference type="Pfam" id="PF01754">
    <property type="entry name" value="zf-A20"/>
    <property type="match status" value="2"/>
</dbReference>
<feature type="domain" description="AN1-type" evidence="7">
    <location>
        <begin position="358"/>
        <end position="404"/>
    </location>
</feature>
<comment type="caution">
    <text evidence="8">The sequence shown here is derived from an EMBL/GenBank/DDBJ whole genome shotgun (WGS) entry which is preliminary data.</text>
</comment>
<comment type="function">
    <text evidence="1">May be involved in environmental stress response.</text>
</comment>
<dbReference type="FunFam" id="4.10.1110.10:FF:000001">
    <property type="entry name" value="Zinc finger AN1-type containing 6"/>
    <property type="match status" value="1"/>
</dbReference>
<keyword evidence="9" id="KW-1185">Reference proteome</keyword>
<feature type="domain" description="AN1-type" evidence="7">
    <location>
        <begin position="209"/>
        <end position="255"/>
    </location>
</feature>
<dbReference type="SUPFAM" id="SSF57716">
    <property type="entry name" value="Glucocorticoid receptor-like (DNA-binding domain)"/>
    <property type="match status" value="2"/>
</dbReference>
<dbReference type="PROSITE" id="PS51036">
    <property type="entry name" value="ZF_A20"/>
    <property type="match status" value="2"/>
</dbReference>
<dbReference type="PROSITE" id="PS51039">
    <property type="entry name" value="ZF_AN1"/>
    <property type="match status" value="2"/>
</dbReference>
<evidence type="ECO:0000256" key="2">
    <source>
        <dbReference type="ARBA" id="ARBA00022723"/>
    </source>
</evidence>
<reference evidence="8 9" key="1">
    <citation type="submission" date="2020-10" db="EMBL/GenBank/DDBJ databases">
        <title>Plant Genome Project.</title>
        <authorList>
            <person name="Zhang R.-G."/>
        </authorList>
    </citation>
    <scope>NUCLEOTIDE SEQUENCE [LARGE SCALE GENOMIC DNA]</scope>
    <source>
        <strain evidence="8">FAFU-HL-1</strain>
        <tissue evidence="8">Leaf</tissue>
    </source>
</reference>
<dbReference type="OrthoDB" id="428577at2759"/>
<feature type="domain" description="A20-type" evidence="6">
    <location>
        <begin position="275"/>
        <end position="309"/>
    </location>
</feature>
<feature type="domain" description="A20-type" evidence="6">
    <location>
        <begin position="134"/>
        <end position="168"/>
    </location>
</feature>
<sequence length="424" mass="46224">MQDSSNELKAMADFTSKVLGKVVSFDPSHIALTAGATPAMELLVLLSVSEVIDDGVSSWLLISSVGEVSCTGTAVKIATDEAKQLAKIDVRHIVALHIPKVEAITRKSLFCKKLYLWLFKKLKKTSRKMDPKNSSIPPLCAKGCGFFGFPENKNFCSKCYNDYFIEELIAEPSKKLSELIVTPSADDNSTDVFAEETTSATTSAVASTPTVKNRCKCCHKKVGLMGFNCRCGKTFCGAHRYPKDHSCTFDFKTLDQQHLTKQNPLAAELMDSQSNSTPSLCANGCGFFGSPERKNLCSKCYEDNAEEEESTIAKTANKLSQLAITTPSAANHESPAVLTDEKTSSSAAASAAAASSSTVRIKRCECCNKKVGLLGFRCRCEKTFCGVHRYAKEHSCTFDFKALDRHILAKQNPLVVSDKLPTRI</sequence>
<keyword evidence="4" id="KW-0862">Zinc</keyword>
<dbReference type="Pfam" id="PF01428">
    <property type="entry name" value="zf-AN1"/>
    <property type="match status" value="2"/>
</dbReference>
<dbReference type="InterPro" id="IPR000058">
    <property type="entry name" value="Znf_AN1"/>
</dbReference>
<dbReference type="GO" id="GO:0008270">
    <property type="term" value="F:zinc ion binding"/>
    <property type="evidence" value="ECO:0007669"/>
    <property type="project" value="UniProtKB-KW"/>
</dbReference>
<gene>
    <name evidence="8" type="ORF">SADUNF_Sadunf12G0101400</name>
</gene>
<protein>
    <submittedName>
        <fullName evidence="8">Uncharacterized protein</fullName>
    </submittedName>
</protein>
<evidence type="ECO:0000256" key="1">
    <source>
        <dbReference type="ARBA" id="ARBA00003732"/>
    </source>
</evidence>
<keyword evidence="3 5" id="KW-0863">Zinc-finger</keyword>
<accession>A0A835JNU6</accession>
<dbReference type="InterPro" id="IPR050652">
    <property type="entry name" value="AN1_A20_ZnFinger"/>
</dbReference>
<dbReference type="Gene3D" id="4.10.1110.10">
    <property type="entry name" value="AN1-like Zinc finger"/>
    <property type="match status" value="2"/>
</dbReference>
<dbReference type="AlphaFoldDB" id="A0A835JNU6"/>
<evidence type="ECO:0000313" key="8">
    <source>
        <dbReference type="EMBL" id="KAF9671928.1"/>
    </source>
</evidence>
<dbReference type="EMBL" id="JADGMS010000012">
    <property type="protein sequence ID" value="KAF9671928.1"/>
    <property type="molecule type" value="Genomic_DNA"/>
</dbReference>
<evidence type="ECO:0000256" key="3">
    <source>
        <dbReference type="ARBA" id="ARBA00022771"/>
    </source>
</evidence>
<dbReference type="SMART" id="SM00154">
    <property type="entry name" value="ZnF_AN1"/>
    <property type="match status" value="2"/>
</dbReference>
<dbReference type="PANTHER" id="PTHR10634:SF124">
    <property type="entry name" value="ZINC FINGER A20 AND AN1 DOMAIN-CONTAINING STRESS-ASSOCIATED PROTEIN 8-RELATED"/>
    <property type="match status" value="1"/>
</dbReference>
<evidence type="ECO:0000313" key="9">
    <source>
        <dbReference type="Proteomes" id="UP000657918"/>
    </source>
</evidence>
<evidence type="ECO:0000259" key="6">
    <source>
        <dbReference type="PROSITE" id="PS51036"/>
    </source>
</evidence>
<name>A0A835JNU6_9ROSI</name>
<dbReference type="Proteomes" id="UP000657918">
    <property type="component" value="Unassembled WGS sequence"/>
</dbReference>
<dbReference type="SMART" id="SM00259">
    <property type="entry name" value="ZnF_A20"/>
    <property type="match status" value="2"/>
</dbReference>